<dbReference type="AlphaFoldDB" id="A0A411WQG9"/>
<keyword evidence="2" id="KW-1185">Reference proteome</keyword>
<accession>A0A411WQG9</accession>
<name>A0A411WQG9_9GAMM</name>
<organism evidence="1 2">
    <name type="scientific">Limnobaculum zhutongyuii</name>
    <dbReference type="NCBI Taxonomy" id="2498113"/>
    <lineage>
        <taxon>Bacteria</taxon>
        <taxon>Pseudomonadati</taxon>
        <taxon>Pseudomonadota</taxon>
        <taxon>Gammaproteobacteria</taxon>
        <taxon>Enterobacterales</taxon>
        <taxon>Budviciaceae</taxon>
        <taxon>Limnobaculum</taxon>
    </lineage>
</organism>
<evidence type="ECO:0000313" key="1">
    <source>
        <dbReference type="EMBL" id="QBH98438.1"/>
    </source>
</evidence>
<protein>
    <submittedName>
        <fullName evidence="1">Uncharacterized protein</fullName>
    </submittedName>
</protein>
<gene>
    <name evidence="1" type="ORF">EKN56_19805</name>
</gene>
<evidence type="ECO:0000313" key="2">
    <source>
        <dbReference type="Proteomes" id="UP000293154"/>
    </source>
</evidence>
<dbReference type="RefSeq" id="WP_130593363.1">
    <property type="nucleotide sequence ID" value="NZ_CP034752.1"/>
</dbReference>
<sequence>MCNLPIVHKESFSEKPLIEKRDFRCISEFNDVERLAYYANAAKTYAKQIRELYIGLLDTPLRKADIATAARMWSLTQELQVMVGLTVNGIEKVTGVRHE</sequence>
<dbReference type="KEGG" id="prag:EKN56_19805"/>
<proteinExistence type="predicted"/>
<dbReference type="Proteomes" id="UP000293154">
    <property type="component" value="Chromosome"/>
</dbReference>
<dbReference type="OrthoDB" id="9884681at2"/>
<reference evidence="1 2" key="1">
    <citation type="submission" date="2019-03" db="EMBL/GenBank/DDBJ databases">
        <title>Pragia sp. nov. isolated from the gut tract of Carduelis flavirostris.</title>
        <authorList>
            <person name="Ge Y."/>
        </authorList>
    </citation>
    <scope>NUCLEOTIDE SEQUENCE [LARGE SCALE GENOMIC DNA]</scope>
    <source>
        <strain evidence="1 2">CF-458</strain>
    </source>
</reference>
<dbReference type="EMBL" id="CP034752">
    <property type="protein sequence ID" value="QBH98438.1"/>
    <property type="molecule type" value="Genomic_DNA"/>
</dbReference>